<dbReference type="RefSeq" id="WP_346761333.1">
    <property type="nucleotide sequence ID" value="NZ_JAUJEB010000007.1"/>
</dbReference>
<dbReference type="EMBL" id="JAUJEB010000007">
    <property type="protein sequence ID" value="MDN5215999.1"/>
    <property type="molecule type" value="Genomic_DNA"/>
</dbReference>
<keyword evidence="2" id="KW-1185">Reference proteome</keyword>
<gene>
    <name evidence="1" type="ORF">QQ020_28230</name>
</gene>
<dbReference type="Proteomes" id="UP001172083">
    <property type="component" value="Unassembled WGS sequence"/>
</dbReference>
<evidence type="ECO:0000313" key="2">
    <source>
        <dbReference type="Proteomes" id="UP001172083"/>
    </source>
</evidence>
<sequence length="229" mass="26389">MKFFNEKYSPLTDSVYFLKARLGDIVAEFLQWQKPLEINENRELQKTELTGDLEANLLQLLPISVTEIRRFLFLKTTNGWTAMISNTILGTDGAAPSVVSERLRCELVRATIVPDATMFEYANPLATTADAKFRYVYAMKEGKWEFHQHGPPLDFEDLARYENERMIKNKLDASLLIKYLMNLGIDYNTKTYYQPDSNIKGILISKEGPMYSNDKALTLQAAQNYYNQQ</sequence>
<proteinExistence type="predicted"/>
<organism evidence="1 2">
    <name type="scientific">Agaribacillus aureus</name>
    <dbReference type="NCBI Taxonomy" id="3051825"/>
    <lineage>
        <taxon>Bacteria</taxon>
        <taxon>Pseudomonadati</taxon>
        <taxon>Bacteroidota</taxon>
        <taxon>Cytophagia</taxon>
        <taxon>Cytophagales</taxon>
        <taxon>Splendidivirgaceae</taxon>
        <taxon>Agaribacillus</taxon>
    </lineage>
</organism>
<comment type="caution">
    <text evidence="1">The sequence shown here is derived from an EMBL/GenBank/DDBJ whole genome shotgun (WGS) entry which is preliminary data.</text>
</comment>
<accession>A0ABT8LDZ9</accession>
<evidence type="ECO:0000313" key="1">
    <source>
        <dbReference type="EMBL" id="MDN5215999.1"/>
    </source>
</evidence>
<protein>
    <submittedName>
        <fullName evidence="1">Uncharacterized protein</fullName>
    </submittedName>
</protein>
<name>A0ABT8LDZ9_9BACT</name>
<reference evidence="1" key="1">
    <citation type="submission" date="2023-06" db="EMBL/GenBank/DDBJ databases">
        <title>Genomic of Agaribacillus aureum.</title>
        <authorList>
            <person name="Wang G."/>
        </authorList>
    </citation>
    <scope>NUCLEOTIDE SEQUENCE</scope>
    <source>
        <strain evidence="1">BMA12</strain>
    </source>
</reference>